<dbReference type="Gene3D" id="3.30.160.60">
    <property type="entry name" value="Classic Zinc Finger"/>
    <property type="match status" value="2"/>
</dbReference>
<feature type="domain" description="C2H2-type" evidence="10">
    <location>
        <begin position="121"/>
        <end position="148"/>
    </location>
</feature>
<feature type="compositionally biased region" description="Low complexity" evidence="7">
    <location>
        <begin position="40"/>
        <end position="74"/>
    </location>
</feature>
<accession>A0AAN6WGV7</accession>
<feature type="transmembrane region" description="Helical" evidence="8">
    <location>
        <begin position="868"/>
        <end position="889"/>
    </location>
</feature>
<keyword evidence="1" id="KW-0479">Metal-binding</keyword>
<evidence type="ECO:0000256" key="7">
    <source>
        <dbReference type="SAM" id="MobiDB-lite"/>
    </source>
</evidence>
<feature type="domain" description="Zn(2)-C6 fungal-type" evidence="9">
    <location>
        <begin position="167"/>
        <end position="196"/>
    </location>
</feature>
<organism evidence="11 12">
    <name type="scientific">Triangularia setosa</name>
    <dbReference type="NCBI Taxonomy" id="2587417"/>
    <lineage>
        <taxon>Eukaryota</taxon>
        <taxon>Fungi</taxon>
        <taxon>Dikarya</taxon>
        <taxon>Ascomycota</taxon>
        <taxon>Pezizomycotina</taxon>
        <taxon>Sordariomycetes</taxon>
        <taxon>Sordariomycetidae</taxon>
        <taxon>Sordariales</taxon>
        <taxon>Podosporaceae</taxon>
        <taxon>Triangularia</taxon>
    </lineage>
</organism>
<dbReference type="CDD" id="cd00067">
    <property type="entry name" value="GAL4"/>
    <property type="match status" value="1"/>
</dbReference>
<evidence type="ECO:0000256" key="1">
    <source>
        <dbReference type="ARBA" id="ARBA00022723"/>
    </source>
</evidence>
<feature type="compositionally biased region" description="Low complexity" evidence="7">
    <location>
        <begin position="253"/>
        <end position="269"/>
    </location>
</feature>
<dbReference type="InterPro" id="IPR036236">
    <property type="entry name" value="Znf_C2H2_sf"/>
</dbReference>
<dbReference type="SMART" id="SM00066">
    <property type="entry name" value="GAL4"/>
    <property type="match status" value="1"/>
</dbReference>
<sequence length="1005" mass="111734">MYPIRHLIDPPTSNPTPHGQPQSVVGIDSNASLFAPPVLPHSTSAAGPSTSTAPASAPAASPSPASLSHPSSSANAITTSQPQQQPQLPASLYQCAHCLRRYSRPEHLQRHIATHTLGKRFVCDICSKAFARADLLKRHRTNHQDDNSNKRKRLSSAAPGAGRVAHACQACAKARVKCEEMKPCTRCKNRGIMCEVASSEDAAMHLLHLSANAHSFESHPPDTSPSASSQYPHPTSAVEPEFQQPDFNPALNSFPSSSRYQQSSLASSSLTPDDRQFKEESQLSTPETLMDQNNPDNLNRTQTTYQNQDLTTMEKELEKLPFSDFLRDVLYDQSYGNSARMAEAQGLAVLDFCDDVNLDFREFDFGLLDNWSTDATQNVPDSSIQVENSAEVAAMRSTLVKIWTESPWRWVPKRTDTGYNEQSNLPLLSRDAHGSKVLKPDRVVKDTLHSSNRDKILAIVLSTCRENSMVNRVAGSFPSAEMMDTWIHVFLAAHMCQVSSWIHYGSFSMNQQSPEWLAIATAAGAVLAPVTTLRRFGFALQEAVRVSIPGRFEENNTNIGLIGPVQALMLVQDVGLWSGNRRKMEIAECHLSVPIAMMRYRGKFTKTAYPDVIIHPSDEGKTLEEKWKKWYQLESWKRLVFHAYLRDAQVSMTQFNNPSMSYAELTLPLPCSRELWFARTAEEFKIRYLESRAGGEGANKRPPPLGDLFRDIKLLATKHHLLDVQYAISIYLHGFWALIWEYRQLKSVLLSSSRSSVSDTTNPEVLLSQRHSELRRQLSLFQTVTGGWHEMLSAQESMVLHLLQMNLHVSLIDLQLLTGKEGEDQARRVYPHLQKWCLESGDSRQALYHAGQIFRWGRVFPKGHLKDFWAIAVHHAALCLWTYGIVIRASRRRTTTGKRGMMGGPAAPLLVIDGEGNEGVGLEEWLCYGGDSRAVVVEGMGKGLVLVEDPRGLMEVAKEILQANFAEGGGGENGRIKEGGLPPVSENIVVVLKQLGNAAWAVGFG</sequence>
<keyword evidence="8" id="KW-0812">Transmembrane</keyword>
<dbReference type="AlphaFoldDB" id="A0AAN6WGV7"/>
<evidence type="ECO:0000256" key="6">
    <source>
        <dbReference type="PROSITE-ProRule" id="PRU00042"/>
    </source>
</evidence>
<dbReference type="InterPro" id="IPR036864">
    <property type="entry name" value="Zn2-C6_fun-type_DNA-bd_sf"/>
</dbReference>
<dbReference type="SMART" id="SM00355">
    <property type="entry name" value="ZnF_C2H2"/>
    <property type="match status" value="2"/>
</dbReference>
<dbReference type="Proteomes" id="UP001302321">
    <property type="component" value="Unassembled WGS sequence"/>
</dbReference>
<feature type="compositionally biased region" description="Basic and acidic residues" evidence="7">
    <location>
        <begin position="272"/>
        <end position="281"/>
    </location>
</feature>
<dbReference type="SUPFAM" id="SSF57701">
    <property type="entry name" value="Zn2/Cys6 DNA-binding domain"/>
    <property type="match status" value="1"/>
</dbReference>
<keyword evidence="5" id="KW-0539">Nucleus</keyword>
<dbReference type="Pfam" id="PF00172">
    <property type="entry name" value="Zn_clus"/>
    <property type="match status" value="1"/>
</dbReference>
<evidence type="ECO:0000256" key="3">
    <source>
        <dbReference type="ARBA" id="ARBA00023015"/>
    </source>
</evidence>
<dbReference type="EMBL" id="MU866085">
    <property type="protein sequence ID" value="KAK4181650.1"/>
    <property type="molecule type" value="Genomic_DNA"/>
</dbReference>
<evidence type="ECO:0000313" key="11">
    <source>
        <dbReference type="EMBL" id="KAK4181650.1"/>
    </source>
</evidence>
<protein>
    <submittedName>
        <fullName evidence="11">Transcription factor</fullName>
    </submittedName>
</protein>
<dbReference type="InterPro" id="IPR013087">
    <property type="entry name" value="Znf_C2H2_type"/>
</dbReference>
<dbReference type="SUPFAM" id="SSF57667">
    <property type="entry name" value="beta-beta-alpha zinc fingers"/>
    <property type="match status" value="1"/>
</dbReference>
<dbReference type="PANTHER" id="PTHR47660:SF2">
    <property type="entry name" value="TRANSCRIPTION FACTOR WITH C2H2 AND ZN(2)-CYS(6) DNA BINDING DOMAIN (EUROFUNG)"/>
    <property type="match status" value="1"/>
</dbReference>
<feature type="region of interest" description="Disordered" evidence="7">
    <location>
        <begin position="214"/>
        <end position="301"/>
    </location>
</feature>
<dbReference type="PROSITE" id="PS50048">
    <property type="entry name" value="ZN2_CY6_FUNGAL_2"/>
    <property type="match status" value="1"/>
</dbReference>
<keyword evidence="6" id="KW-0863">Zinc-finger</keyword>
<evidence type="ECO:0000256" key="5">
    <source>
        <dbReference type="ARBA" id="ARBA00023242"/>
    </source>
</evidence>
<dbReference type="PROSITE" id="PS00028">
    <property type="entry name" value="ZINC_FINGER_C2H2_1"/>
    <property type="match status" value="2"/>
</dbReference>
<feature type="region of interest" description="Disordered" evidence="7">
    <location>
        <begin position="1"/>
        <end position="87"/>
    </location>
</feature>
<reference evidence="11" key="1">
    <citation type="journal article" date="2023" name="Mol. Phylogenet. Evol.">
        <title>Genome-scale phylogeny and comparative genomics of the fungal order Sordariales.</title>
        <authorList>
            <person name="Hensen N."/>
            <person name="Bonometti L."/>
            <person name="Westerberg I."/>
            <person name="Brannstrom I.O."/>
            <person name="Guillou S."/>
            <person name="Cros-Aarteil S."/>
            <person name="Calhoun S."/>
            <person name="Haridas S."/>
            <person name="Kuo A."/>
            <person name="Mondo S."/>
            <person name="Pangilinan J."/>
            <person name="Riley R."/>
            <person name="LaButti K."/>
            <person name="Andreopoulos B."/>
            <person name="Lipzen A."/>
            <person name="Chen C."/>
            <person name="Yan M."/>
            <person name="Daum C."/>
            <person name="Ng V."/>
            <person name="Clum A."/>
            <person name="Steindorff A."/>
            <person name="Ohm R.A."/>
            <person name="Martin F."/>
            <person name="Silar P."/>
            <person name="Natvig D.O."/>
            <person name="Lalanne C."/>
            <person name="Gautier V."/>
            <person name="Ament-Velasquez S.L."/>
            <person name="Kruys A."/>
            <person name="Hutchinson M.I."/>
            <person name="Powell A.J."/>
            <person name="Barry K."/>
            <person name="Miller A.N."/>
            <person name="Grigoriev I.V."/>
            <person name="Debuchy R."/>
            <person name="Gladieux P."/>
            <person name="Hiltunen Thoren M."/>
            <person name="Johannesson H."/>
        </authorList>
    </citation>
    <scope>NUCLEOTIDE SEQUENCE</scope>
    <source>
        <strain evidence="11">CBS 892.96</strain>
    </source>
</reference>
<evidence type="ECO:0000256" key="4">
    <source>
        <dbReference type="ARBA" id="ARBA00023163"/>
    </source>
</evidence>
<dbReference type="InterPro" id="IPR001138">
    <property type="entry name" value="Zn2Cys6_DnaBD"/>
</dbReference>
<dbReference type="Pfam" id="PF00096">
    <property type="entry name" value="zf-C2H2"/>
    <property type="match status" value="2"/>
</dbReference>
<evidence type="ECO:0000313" key="12">
    <source>
        <dbReference type="Proteomes" id="UP001302321"/>
    </source>
</evidence>
<dbReference type="GO" id="GO:0008270">
    <property type="term" value="F:zinc ion binding"/>
    <property type="evidence" value="ECO:0007669"/>
    <property type="project" value="UniProtKB-KW"/>
</dbReference>
<evidence type="ECO:0000256" key="8">
    <source>
        <dbReference type="SAM" id="Phobius"/>
    </source>
</evidence>
<dbReference type="PANTHER" id="PTHR47660">
    <property type="entry name" value="TRANSCRIPTION FACTOR WITH C2H2 AND ZN(2)-CYS(6) DNA BINDING DOMAIN (EUROFUNG)-RELATED-RELATED"/>
    <property type="match status" value="1"/>
</dbReference>
<dbReference type="InterPro" id="IPR007219">
    <property type="entry name" value="XnlR_reg_dom"/>
</dbReference>
<keyword evidence="4" id="KW-0804">Transcription</keyword>
<dbReference type="Pfam" id="PF04082">
    <property type="entry name" value="Fungal_trans"/>
    <property type="match status" value="1"/>
</dbReference>
<feature type="compositionally biased region" description="Polar residues" evidence="7">
    <location>
        <begin position="282"/>
        <end position="301"/>
    </location>
</feature>
<keyword evidence="3" id="KW-0805">Transcription regulation</keyword>
<dbReference type="PROSITE" id="PS50157">
    <property type="entry name" value="ZINC_FINGER_C2H2_2"/>
    <property type="match status" value="2"/>
</dbReference>
<dbReference type="Gene3D" id="4.10.240.10">
    <property type="entry name" value="Zn(2)-C6 fungal-type DNA-binding domain"/>
    <property type="match status" value="1"/>
</dbReference>
<reference evidence="11" key="2">
    <citation type="submission" date="2023-05" db="EMBL/GenBank/DDBJ databases">
        <authorList>
            <consortium name="Lawrence Berkeley National Laboratory"/>
            <person name="Steindorff A."/>
            <person name="Hensen N."/>
            <person name="Bonometti L."/>
            <person name="Westerberg I."/>
            <person name="Brannstrom I.O."/>
            <person name="Guillou S."/>
            <person name="Cros-Aarteil S."/>
            <person name="Calhoun S."/>
            <person name="Haridas S."/>
            <person name="Kuo A."/>
            <person name="Mondo S."/>
            <person name="Pangilinan J."/>
            <person name="Riley R."/>
            <person name="Labutti K."/>
            <person name="Andreopoulos B."/>
            <person name="Lipzen A."/>
            <person name="Chen C."/>
            <person name="Yanf M."/>
            <person name="Daum C."/>
            <person name="Ng V."/>
            <person name="Clum A."/>
            <person name="Ohm R."/>
            <person name="Martin F."/>
            <person name="Silar P."/>
            <person name="Natvig D."/>
            <person name="Lalanne C."/>
            <person name="Gautier V."/>
            <person name="Ament-Velasquez S.L."/>
            <person name="Kruys A."/>
            <person name="Hutchinson M.I."/>
            <person name="Powell A.J."/>
            <person name="Barry K."/>
            <person name="Miller A.N."/>
            <person name="Grigoriev I.V."/>
            <person name="Debuchy R."/>
            <person name="Gladieux P."/>
            <person name="Thoren M.H."/>
            <person name="Johannesson H."/>
        </authorList>
    </citation>
    <scope>NUCLEOTIDE SEQUENCE</scope>
    <source>
        <strain evidence="11">CBS 892.96</strain>
    </source>
</reference>
<dbReference type="GO" id="GO:0006351">
    <property type="term" value="P:DNA-templated transcription"/>
    <property type="evidence" value="ECO:0007669"/>
    <property type="project" value="InterPro"/>
</dbReference>
<evidence type="ECO:0000259" key="9">
    <source>
        <dbReference type="PROSITE" id="PS50048"/>
    </source>
</evidence>
<evidence type="ECO:0000259" key="10">
    <source>
        <dbReference type="PROSITE" id="PS50157"/>
    </source>
</evidence>
<gene>
    <name evidence="11" type="ORF">QBC36DRAFT_202113</name>
</gene>
<evidence type="ECO:0000256" key="2">
    <source>
        <dbReference type="ARBA" id="ARBA00022833"/>
    </source>
</evidence>
<dbReference type="PROSITE" id="PS00463">
    <property type="entry name" value="ZN2_CY6_FUNGAL_1"/>
    <property type="match status" value="1"/>
</dbReference>
<comment type="caution">
    <text evidence="11">The sequence shown here is derived from an EMBL/GenBank/DDBJ whole genome shotgun (WGS) entry which is preliminary data.</text>
</comment>
<keyword evidence="2" id="KW-0862">Zinc</keyword>
<keyword evidence="8" id="KW-1133">Transmembrane helix</keyword>
<feature type="compositionally biased region" description="Polar residues" evidence="7">
    <location>
        <begin position="224"/>
        <end position="233"/>
    </location>
</feature>
<dbReference type="GO" id="GO:0000981">
    <property type="term" value="F:DNA-binding transcription factor activity, RNA polymerase II-specific"/>
    <property type="evidence" value="ECO:0007669"/>
    <property type="project" value="InterPro"/>
</dbReference>
<name>A0AAN6WGV7_9PEZI</name>
<keyword evidence="12" id="KW-1185">Reference proteome</keyword>
<dbReference type="GO" id="GO:0003677">
    <property type="term" value="F:DNA binding"/>
    <property type="evidence" value="ECO:0007669"/>
    <property type="project" value="InterPro"/>
</dbReference>
<proteinExistence type="predicted"/>
<keyword evidence="8" id="KW-0472">Membrane</keyword>
<feature type="domain" description="C2H2-type" evidence="10">
    <location>
        <begin position="93"/>
        <end position="120"/>
    </location>
</feature>